<gene>
    <name evidence="2" type="ORF">E1O70_18610</name>
</gene>
<feature type="region of interest" description="Disordered" evidence="1">
    <location>
        <begin position="292"/>
        <end position="367"/>
    </location>
</feature>
<organism evidence="2 3">
    <name type="scientific">Cellulosimicrobium funkei</name>
    <dbReference type="NCBI Taxonomy" id="264251"/>
    <lineage>
        <taxon>Bacteria</taxon>
        <taxon>Bacillati</taxon>
        <taxon>Actinomycetota</taxon>
        <taxon>Actinomycetes</taxon>
        <taxon>Micrococcales</taxon>
        <taxon>Promicromonosporaceae</taxon>
        <taxon>Cellulosimicrobium</taxon>
    </lineage>
</organism>
<evidence type="ECO:0000256" key="1">
    <source>
        <dbReference type="SAM" id="MobiDB-lite"/>
    </source>
</evidence>
<feature type="compositionally biased region" description="Polar residues" evidence="1">
    <location>
        <begin position="292"/>
        <end position="302"/>
    </location>
</feature>
<dbReference type="AlphaFoldDB" id="A0A4Y8QYD8"/>
<evidence type="ECO:0000313" key="2">
    <source>
        <dbReference type="EMBL" id="TFF04449.1"/>
    </source>
</evidence>
<name>A0A4Y8QYD8_9MICO</name>
<accession>A0A4Y8QYD8</accession>
<dbReference type="Proteomes" id="UP000298003">
    <property type="component" value="Unassembled WGS sequence"/>
</dbReference>
<evidence type="ECO:0000313" key="3">
    <source>
        <dbReference type="Proteomes" id="UP000298003"/>
    </source>
</evidence>
<reference evidence="2 3" key="1">
    <citation type="submission" date="2019-03" db="EMBL/GenBank/DDBJ databases">
        <title>Cellulosimicrobium funkei JCM14302 Assembly.</title>
        <authorList>
            <person name="Dou T."/>
        </authorList>
    </citation>
    <scope>NUCLEOTIDE SEQUENCE [LARGE SCALE GENOMIC DNA]</scope>
    <source>
        <strain evidence="2 3">JCM 14302</strain>
    </source>
</reference>
<dbReference type="SUPFAM" id="SSF110849">
    <property type="entry name" value="ParB/Sulfiredoxin"/>
    <property type="match status" value="1"/>
</dbReference>
<protein>
    <recommendedName>
        <fullName evidence="4">ParB/Sulfiredoxin domain-containing protein</fullName>
    </recommendedName>
</protein>
<dbReference type="RefSeq" id="WP_061269044.1">
    <property type="nucleotide sequence ID" value="NZ_SOZH01000012.1"/>
</dbReference>
<keyword evidence="3" id="KW-1185">Reference proteome</keyword>
<evidence type="ECO:0008006" key="4">
    <source>
        <dbReference type="Google" id="ProtNLM"/>
    </source>
</evidence>
<dbReference type="InterPro" id="IPR036086">
    <property type="entry name" value="ParB/Sulfiredoxin_sf"/>
</dbReference>
<dbReference type="GeneID" id="95686498"/>
<sequence>MSYQQLPMDQVKVEDLVLDLDNYRIPTRPDDEAAALNYLFAEEDVLDAATLILRDGYFDNEVPIVVEEDGAHVVLEGNRRVSALKALLDPDSVPSHTVEIRRLLTRFAVEAENLPLSIRVLVAPSREVARPHIARLHTGLSKKRWSRDQQANYYFSLLGPGVTVDDLKLDYPDVQVVRFLKMVAMRRFLSGVAFTDPSLHDYVISPALTMSAFEYAYRNADIAAAIGAVFDGEGRLVPHTLSPHSIGAALDDKQRAAVEQLMTQFRAKRLNTRSDEFKKGTPEHQSLLESLTGTAPTATSPAVSDARVGDPSEPALGEESPAVTGDPHQAGGTGAGDGLPKAEQPAQIASPRGPNHPNTKSLSLAGLDYGSGASHNLQLRYQELRKIDLKETPAAAAMLLRSVLETTIKFHFEGTSTPATGALDDSFKLVVTAYGKQKALQHSIARIRNGGTTAPGSVQWFNVASHSAELVVDAQQVRDAYSLLEPVLRRLLRPAADS</sequence>
<proteinExistence type="predicted"/>
<dbReference type="EMBL" id="SOZH01000012">
    <property type="protein sequence ID" value="TFF04449.1"/>
    <property type="molecule type" value="Genomic_DNA"/>
</dbReference>
<comment type="caution">
    <text evidence="2">The sequence shown here is derived from an EMBL/GenBank/DDBJ whole genome shotgun (WGS) entry which is preliminary data.</text>
</comment>